<proteinExistence type="predicted"/>
<evidence type="ECO:0000313" key="4">
    <source>
        <dbReference type="Proteomes" id="UP001197093"/>
    </source>
</evidence>
<dbReference type="PANTHER" id="PTHR34826:SF2">
    <property type="entry name" value="UPF0590 PROTEIN C409.17C"/>
    <property type="match status" value="1"/>
</dbReference>
<protein>
    <recommendedName>
        <fullName evidence="2">Domain of unknown function at the cortex 1 domain-containing protein</fullName>
    </recommendedName>
</protein>
<evidence type="ECO:0000259" key="2">
    <source>
        <dbReference type="Pfam" id="PF08588"/>
    </source>
</evidence>
<feature type="compositionally biased region" description="Acidic residues" evidence="1">
    <location>
        <begin position="348"/>
        <end position="365"/>
    </location>
</feature>
<feature type="region of interest" description="Disordered" evidence="1">
    <location>
        <begin position="51"/>
        <end position="135"/>
    </location>
</feature>
<comment type="caution">
    <text evidence="3">The sequence shown here is derived from an EMBL/GenBank/DDBJ whole genome shotgun (WGS) entry which is preliminary data.</text>
</comment>
<sequence length="393" mass="43616">MADKYVIRVTAGTSYDVAAHAEVPVNDPGRGLRLASDLVEADVCVRVRNYRGLPRGAPGSSPYFETEPHRANGDQYSIGVRFRLKKPGEGKGGDEGDGKEGDGEEKGGERDGGEGSESEEEKDAPNGVLGTDLQFGNDFDHPIRDRLPPGFGTAMNIVRWWIDPGLEGDPYADMPYLYGPALSSFNAVHIGEGEDDPEKGGLWFEEGGDEEGLAWRREAGVPDDAKQRMKWALKAGNKEKWTWEYGRTYGVDFFNPYIDFNEFALRLPGFNLPIMKYWDGQGLREHRKRSHQLRYVLRNRSTGQVYLVVLFTLHLAEDVNEDGSLKPAALEALAQASGGKGQKGEPLPEPEPELELEPDEEDFREEEALGEARRKLSKVDLNGDGETNEDDVD</sequence>
<evidence type="ECO:0000313" key="3">
    <source>
        <dbReference type="EMBL" id="KAG7293993.1"/>
    </source>
</evidence>
<accession>A0AAD4FB17</accession>
<name>A0AAD4FB17_9PEZI</name>
<reference evidence="3" key="1">
    <citation type="submission" date="2023-02" db="EMBL/GenBank/DDBJ databases">
        <authorList>
            <person name="Palmer J.M."/>
        </authorList>
    </citation>
    <scope>NUCLEOTIDE SEQUENCE</scope>
    <source>
        <strain evidence="3">FW57</strain>
    </source>
</reference>
<dbReference type="PANTHER" id="PTHR34826">
    <property type="entry name" value="UPF0590 PROTEIN C409.17C"/>
    <property type="match status" value="1"/>
</dbReference>
<feature type="compositionally biased region" description="Basic and acidic residues" evidence="1">
    <location>
        <begin position="86"/>
        <end position="113"/>
    </location>
</feature>
<dbReference type="Proteomes" id="UP001197093">
    <property type="component" value="Unassembled WGS sequence"/>
</dbReference>
<keyword evidence="4" id="KW-1185">Reference proteome</keyword>
<feature type="region of interest" description="Disordered" evidence="1">
    <location>
        <begin position="336"/>
        <end position="393"/>
    </location>
</feature>
<dbReference type="AlphaFoldDB" id="A0AAD4FB17"/>
<dbReference type="InterPro" id="IPR013897">
    <property type="entry name" value="Duc1"/>
</dbReference>
<feature type="domain" description="Domain of unknown function at the cortex 1" evidence="2">
    <location>
        <begin position="7"/>
        <end position="313"/>
    </location>
</feature>
<organism evidence="3 4">
    <name type="scientific">Staphylotrichum longicolle</name>
    <dbReference type="NCBI Taxonomy" id="669026"/>
    <lineage>
        <taxon>Eukaryota</taxon>
        <taxon>Fungi</taxon>
        <taxon>Dikarya</taxon>
        <taxon>Ascomycota</taxon>
        <taxon>Pezizomycotina</taxon>
        <taxon>Sordariomycetes</taxon>
        <taxon>Sordariomycetidae</taxon>
        <taxon>Sordariales</taxon>
        <taxon>Chaetomiaceae</taxon>
        <taxon>Staphylotrichum</taxon>
    </lineage>
</organism>
<evidence type="ECO:0000256" key="1">
    <source>
        <dbReference type="SAM" id="MobiDB-lite"/>
    </source>
</evidence>
<dbReference type="Pfam" id="PF08588">
    <property type="entry name" value="Duc1"/>
    <property type="match status" value="1"/>
</dbReference>
<dbReference type="EMBL" id="JAHCVI010000001">
    <property type="protein sequence ID" value="KAG7293993.1"/>
    <property type="molecule type" value="Genomic_DNA"/>
</dbReference>
<feature type="compositionally biased region" description="Basic and acidic residues" evidence="1">
    <location>
        <begin position="366"/>
        <end position="378"/>
    </location>
</feature>
<gene>
    <name evidence="3" type="ORF">NEMBOFW57_004054</name>
</gene>